<reference evidence="14 15" key="1">
    <citation type="submission" date="2024-07" db="EMBL/GenBank/DDBJ databases">
        <title>Chromosome-level genome assembly of the water stick insect Ranatra chinensis (Heteroptera: Nepidae).</title>
        <authorList>
            <person name="Liu X."/>
        </authorList>
    </citation>
    <scope>NUCLEOTIDE SEQUENCE [LARGE SCALE GENOMIC DNA]</scope>
    <source>
        <strain evidence="14">Cailab_2021Rc</strain>
        <tissue evidence="14">Muscle</tissue>
    </source>
</reference>
<dbReference type="PROSITE" id="PS00134">
    <property type="entry name" value="TRYPSIN_HIS"/>
    <property type="match status" value="1"/>
</dbReference>
<dbReference type="InterPro" id="IPR043504">
    <property type="entry name" value="Peptidase_S1_PA_chymotrypsin"/>
</dbReference>
<feature type="domain" description="Peptidase S1" evidence="13">
    <location>
        <begin position="1"/>
        <end position="238"/>
    </location>
</feature>
<dbReference type="InterPro" id="IPR001254">
    <property type="entry name" value="Trypsin_dom"/>
</dbReference>
<dbReference type="EMBL" id="JBFDAA010000016">
    <property type="protein sequence ID" value="KAL1117166.1"/>
    <property type="molecule type" value="Genomic_DNA"/>
</dbReference>
<dbReference type="PROSITE" id="PS50240">
    <property type="entry name" value="TRYPSIN_DOM"/>
    <property type="match status" value="1"/>
</dbReference>
<keyword evidence="6 12" id="KW-0378">Hydrolase</keyword>
<keyword evidence="15" id="KW-1185">Reference proteome</keyword>
<dbReference type="AlphaFoldDB" id="A0ABD0Y115"/>
<dbReference type="Pfam" id="PF00089">
    <property type="entry name" value="Trypsin"/>
    <property type="match status" value="1"/>
</dbReference>
<keyword evidence="3" id="KW-0768">Sushi</keyword>
<dbReference type="SMART" id="SM00020">
    <property type="entry name" value="Tryp_SPc"/>
    <property type="match status" value="1"/>
</dbReference>
<keyword evidence="8 12" id="KW-0720">Serine protease</keyword>
<dbReference type="Proteomes" id="UP001558652">
    <property type="component" value="Unassembled WGS sequence"/>
</dbReference>
<keyword evidence="7" id="KW-0353">Hemolymph clotting</keyword>
<comment type="subcellular location">
    <subcellularLocation>
        <location evidence="1">Secreted</location>
    </subcellularLocation>
</comment>
<dbReference type="PRINTS" id="PR00722">
    <property type="entry name" value="CHYMOTRYPSIN"/>
</dbReference>
<dbReference type="EC" id="3.4.21.84" evidence="11"/>
<evidence type="ECO:0000256" key="9">
    <source>
        <dbReference type="ARBA" id="ARBA00023157"/>
    </source>
</evidence>
<evidence type="ECO:0000259" key="13">
    <source>
        <dbReference type="PROSITE" id="PS50240"/>
    </source>
</evidence>
<dbReference type="InterPro" id="IPR009003">
    <property type="entry name" value="Peptidase_S1_PA"/>
</dbReference>
<comment type="caution">
    <text evidence="14">The sequence shown here is derived from an EMBL/GenBank/DDBJ whole genome shotgun (WGS) entry which is preliminary data.</text>
</comment>
<name>A0ABD0Y115_9HEMI</name>
<keyword evidence="9" id="KW-1015">Disulfide bond</keyword>
<protein>
    <recommendedName>
        <fullName evidence="11">limulus clotting factor C</fullName>
        <ecNumber evidence="11">3.4.21.84</ecNumber>
    </recommendedName>
</protein>
<dbReference type="FunFam" id="2.40.10.10:FF:000120">
    <property type="entry name" value="Putative serine protease"/>
    <property type="match status" value="1"/>
</dbReference>
<dbReference type="PANTHER" id="PTHR24264">
    <property type="entry name" value="TRYPSIN-RELATED"/>
    <property type="match status" value="1"/>
</dbReference>
<evidence type="ECO:0000256" key="11">
    <source>
        <dbReference type="ARBA" id="ARBA00066707"/>
    </source>
</evidence>
<keyword evidence="5" id="KW-0732">Signal</keyword>
<dbReference type="InterPro" id="IPR050127">
    <property type="entry name" value="Serine_Proteases_S1"/>
</dbReference>
<dbReference type="PANTHER" id="PTHR24264:SF65">
    <property type="entry name" value="SRCR DOMAIN-CONTAINING PROTEIN"/>
    <property type="match status" value="1"/>
</dbReference>
<evidence type="ECO:0000256" key="10">
    <source>
        <dbReference type="ARBA" id="ARBA00052079"/>
    </source>
</evidence>
<dbReference type="InterPro" id="IPR033116">
    <property type="entry name" value="TRYPSIN_SER"/>
</dbReference>
<evidence type="ECO:0000256" key="2">
    <source>
        <dbReference type="ARBA" id="ARBA00022525"/>
    </source>
</evidence>
<dbReference type="PROSITE" id="PS00135">
    <property type="entry name" value="TRYPSIN_SER"/>
    <property type="match status" value="1"/>
</dbReference>
<gene>
    <name evidence="14" type="ORF">AAG570_004493</name>
</gene>
<organism evidence="14 15">
    <name type="scientific">Ranatra chinensis</name>
    <dbReference type="NCBI Taxonomy" id="642074"/>
    <lineage>
        <taxon>Eukaryota</taxon>
        <taxon>Metazoa</taxon>
        <taxon>Ecdysozoa</taxon>
        <taxon>Arthropoda</taxon>
        <taxon>Hexapoda</taxon>
        <taxon>Insecta</taxon>
        <taxon>Pterygota</taxon>
        <taxon>Neoptera</taxon>
        <taxon>Paraneoptera</taxon>
        <taxon>Hemiptera</taxon>
        <taxon>Heteroptera</taxon>
        <taxon>Panheteroptera</taxon>
        <taxon>Nepomorpha</taxon>
        <taxon>Nepidae</taxon>
        <taxon>Ranatrinae</taxon>
        <taxon>Ranatra</taxon>
    </lineage>
</organism>
<proteinExistence type="predicted"/>
<dbReference type="Gene3D" id="2.40.10.10">
    <property type="entry name" value="Trypsin-like serine proteases"/>
    <property type="match status" value="2"/>
</dbReference>
<evidence type="ECO:0000256" key="8">
    <source>
        <dbReference type="ARBA" id="ARBA00022825"/>
    </source>
</evidence>
<evidence type="ECO:0000256" key="6">
    <source>
        <dbReference type="ARBA" id="ARBA00022801"/>
    </source>
</evidence>
<dbReference type="CDD" id="cd00190">
    <property type="entry name" value="Tryp_SPc"/>
    <property type="match status" value="1"/>
</dbReference>
<keyword evidence="2" id="KW-0964">Secreted</keyword>
<sequence>MAAIGYRFRGSSEIEWLCGGTLINSRYVVTAAHCTKNPKYLLLFLVRLGELDLNDTVDDGADAKDVRIDRAFVHPLYDSKRKFSDIALIRLRENVTFTKFIQPICLPITEELLQRDYVGYNPFVSGWGATGIICSTDESSSPTALMEVQVPVIENEVCNRSYSIKGELITQKHLCAGYDEGGKDTCRGDSGGPLMLPVNFKFYLIGIVSFGHRCAAAGYPGVYVRVTEFVEWISSVISQNGV</sequence>
<evidence type="ECO:0000313" key="14">
    <source>
        <dbReference type="EMBL" id="KAL1117166.1"/>
    </source>
</evidence>
<evidence type="ECO:0000256" key="3">
    <source>
        <dbReference type="ARBA" id="ARBA00022659"/>
    </source>
</evidence>
<evidence type="ECO:0000256" key="7">
    <source>
        <dbReference type="ARBA" id="ARBA00022820"/>
    </source>
</evidence>
<evidence type="ECO:0000256" key="4">
    <source>
        <dbReference type="ARBA" id="ARBA00022670"/>
    </source>
</evidence>
<dbReference type="GO" id="GO:0042381">
    <property type="term" value="P:hemolymph coagulation"/>
    <property type="evidence" value="ECO:0007669"/>
    <property type="project" value="UniProtKB-KW"/>
</dbReference>
<evidence type="ECO:0000256" key="12">
    <source>
        <dbReference type="RuleBase" id="RU363034"/>
    </source>
</evidence>
<evidence type="ECO:0000256" key="1">
    <source>
        <dbReference type="ARBA" id="ARBA00004613"/>
    </source>
</evidence>
<evidence type="ECO:0000313" key="15">
    <source>
        <dbReference type="Proteomes" id="UP001558652"/>
    </source>
</evidence>
<dbReference type="GO" id="GO:0008236">
    <property type="term" value="F:serine-type peptidase activity"/>
    <property type="evidence" value="ECO:0007669"/>
    <property type="project" value="UniProtKB-KW"/>
</dbReference>
<dbReference type="GO" id="GO:0006508">
    <property type="term" value="P:proteolysis"/>
    <property type="evidence" value="ECO:0007669"/>
    <property type="project" value="UniProtKB-KW"/>
</dbReference>
<comment type="catalytic activity">
    <reaction evidence="10">
        <text>Selective cleavage of 103-Arg-|-Ser-104 and 124-Ile-|-Ile-125 bonds in Limulus clotting factor B to form activated factor B. Cleavage of -Pro-Arg-|-Xaa- bonds in synthetic substrates.</text>
        <dbReference type="EC" id="3.4.21.84"/>
    </reaction>
</comment>
<keyword evidence="4 12" id="KW-0645">Protease</keyword>
<dbReference type="InterPro" id="IPR001314">
    <property type="entry name" value="Peptidase_S1A"/>
</dbReference>
<dbReference type="SUPFAM" id="SSF50494">
    <property type="entry name" value="Trypsin-like serine proteases"/>
    <property type="match status" value="1"/>
</dbReference>
<dbReference type="InterPro" id="IPR018114">
    <property type="entry name" value="TRYPSIN_HIS"/>
</dbReference>
<evidence type="ECO:0000256" key="5">
    <source>
        <dbReference type="ARBA" id="ARBA00022729"/>
    </source>
</evidence>
<accession>A0ABD0Y115</accession>